<feature type="domain" description="Glycine cleavage system P-protein N-terminal" evidence="2">
    <location>
        <begin position="2"/>
        <end position="385"/>
    </location>
</feature>
<sequence length="445" mass="48505">MNALGVTEIMDLFEAIPDHLKYTAPLDLPEPIRDEYSIRRHLETLLNRNRNCQDFINFLGAGCAQHFVPAVCDEVSGRGEFLTAYAAEFYADHGKWQALFEFCSLLAELLDVDVTSGFLYDGLQAVATSLRMACRMTGRNEILIPGTVSRDARRVLDNYMAGIQGPQFHIRTIGFDRESGQMDLADLSARISKKTAAVFVENPSYLGFIEPQVEAIGEIARRHGSEFVVSTDPISLGVLAPPAQYGATITCGDYHPLGLHMQCGGGQSGFIGTSGEMRYVMEYKDKMYGLTPTSVAGEHGFANILFERTSFGSREKAREFTGTSNALWAITAGAYLALMGPKGMAEVGQTIMQKAQYAAAGISRINGVRLGLSGPFFKEFIVNFDGTGKRVADINRKLLDHQIFGGKDLSSEFGMMGESALFCVTEVISQASIDCLVDALTAILA</sequence>
<dbReference type="Proteomes" id="UP000425960">
    <property type="component" value="Chromosome"/>
</dbReference>
<evidence type="ECO:0000313" key="4">
    <source>
        <dbReference type="Proteomes" id="UP000425960"/>
    </source>
</evidence>
<gene>
    <name evidence="3" type="primary">gcvP</name>
    <name evidence="3" type="ORF">DSCO28_04590</name>
</gene>
<dbReference type="KEGG" id="dov:DSCO28_04590"/>
<evidence type="ECO:0000313" key="3">
    <source>
        <dbReference type="EMBL" id="BBO79893.1"/>
    </source>
</evidence>
<dbReference type="PANTHER" id="PTHR42806">
    <property type="entry name" value="GLYCINE CLEAVAGE SYSTEM P-PROTEIN"/>
    <property type="match status" value="1"/>
</dbReference>
<dbReference type="Gene3D" id="3.40.640.10">
    <property type="entry name" value="Type I PLP-dependent aspartate aminotransferase-like (Major domain)"/>
    <property type="match status" value="1"/>
</dbReference>
<dbReference type="InterPro" id="IPR015421">
    <property type="entry name" value="PyrdxlP-dep_Trfase_major"/>
</dbReference>
<dbReference type="InterPro" id="IPR015424">
    <property type="entry name" value="PyrdxlP-dep_Trfase"/>
</dbReference>
<evidence type="ECO:0000259" key="2">
    <source>
        <dbReference type="Pfam" id="PF02347"/>
    </source>
</evidence>
<dbReference type="PANTHER" id="PTHR42806:SF1">
    <property type="entry name" value="GLYCINE DEHYDROGENASE (DECARBOXYLATING)"/>
    <property type="match status" value="1"/>
</dbReference>
<dbReference type="InterPro" id="IPR015422">
    <property type="entry name" value="PyrdxlP-dep_Trfase_small"/>
</dbReference>
<accession>A0A5K7ZQS2</accession>
<dbReference type="InterPro" id="IPR023010">
    <property type="entry name" value="GcvPA"/>
</dbReference>
<name>A0A5K7ZQS2_9BACT</name>
<dbReference type="EMBL" id="AP021876">
    <property type="protein sequence ID" value="BBO79893.1"/>
    <property type="molecule type" value="Genomic_DNA"/>
</dbReference>
<dbReference type="Pfam" id="PF02347">
    <property type="entry name" value="GDC-P"/>
    <property type="match status" value="1"/>
</dbReference>
<dbReference type="Gene3D" id="3.90.1150.10">
    <property type="entry name" value="Aspartate Aminotransferase, domain 1"/>
    <property type="match status" value="1"/>
</dbReference>
<dbReference type="SUPFAM" id="SSF53383">
    <property type="entry name" value="PLP-dependent transferases"/>
    <property type="match status" value="1"/>
</dbReference>
<dbReference type="InterPro" id="IPR049315">
    <property type="entry name" value="GDC-P_N"/>
</dbReference>
<keyword evidence="1" id="KW-0560">Oxidoreductase</keyword>
<organism evidence="3 4">
    <name type="scientific">Desulfosarcina ovata subsp. sediminis</name>
    <dbReference type="NCBI Taxonomy" id="885957"/>
    <lineage>
        <taxon>Bacteria</taxon>
        <taxon>Pseudomonadati</taxon>
        <taxon>Thermodesulfobacteriota</taxon>
        <taxon>Desulfobacteria</taxon>
        <taxon>Desulfobacterales</taxon>
        <taxon>Desulfosarcinaceae</taxon>
        <taxon>Desulfosarcina</taxon>
    </lineage>
</organism>
<dbReference type="GO" id="GO:0004375">
    <property type="term" value="F:glycine dehydrogenase (decarboxylating) activity"/>
    <property type="evidence" value="ECO:0007669"/>
    <property type="project" value="InterPro"/>
</dbReference>
<dbReference type="AlphaFoldDB" id="A0A5K7ZQS2"/>
<proteinExistence type="predicted"/>
<protein>
    <submittedName>
        <fullName evidence="3">Putative glycine dehydrogenase (Decarboxylating) subunit 1</fullName>
    </submittedName>
</protein>
<evidence type="ECO:0000256" key="1">
    <source>
        <dbReference type="ARBA" id="ARBA00023002"/>
    </source>
</evidence>
<dbReference type="GO" id="GO:0009116">
    <property type="term" value="P:nucleoside metabolic process"/>
    <property type="evidence" value="ECO:0007669"/>
    <property type="project" value="InterPro"/>
</dbReference>
<dbReference type="NCBIfam" id="NF001696">
    <property type="entry name" value="PRK00451.1"/>
    <property type="match status" value="1"/>
</dbReference>
<reference evidence="3 4" key="1">
    <citation type="submission" date="2019-11" db="EMBL/GenBank/DDBJ databases">
        <title>Comparative genomics of hydrocarbon-degrading Desulfosarcina strains.</title>
        <authorList>
            <person name="Watanabe M."/>
            <person name="Kojima H."/>
            <person name="Fukui M."/>
        </authorList>
    </citation>
    <scope>NUCLEOTIDE SEQUENCE [LARGE SCALE GENOMIC DNA]</scope>
    <source>
        <strain evidence="3 4">28bB2T</strain>
    </source>
</reference>